<evidence type="ECO:0000256" key="6">
    <source>
        <dbReference type="SAM" id="Phobius"/>
    </source>
</evidence>
<keyword evidence="3 6" id="KW-0812">Transmembrane</keyword>
<comment type="similarity">
    <text evidence="2">Belongs to the TspO/BZRP family.</text>
</comment>
<dbReference type="PANTHER" id="PTHR10057">
    <property type="entry name" value="PERIPHERAL-TYPE BENZODIAZEPINE RECEPTOR"/>
    <property type="match status" value="1"/>
</dbReference>
<feature type="transmembrane region" description="Helical" evidence="6">
    <location>
        <begin position="73"/>
        <end position="92"/>
    </location>
</feature>
<dbReference type="InterPro" id="IPR004307">
    <property type="entry name" value="TspO_MBR"/>
</dbReference>
<accession>A0A4R3V2B6</accession>
<protein>
    <submittedName>
        <fullName evidence="7">TspO/MBR related protein</fullName>
    </submittedName>
</protein>
<feature type="transmembrane region" description="Helical" evidence="6">
    <location>
        <begin position="42"/>
        <end position="61"/>
    </location>
</feature>
<evidence type="ECO:0000256" key="5">
    <source>
        <dbReference type="ARBA" id="ARBA00023136"/>
    </source>
</evidence>
<organism evidence="7 8">
    <name type="scientific">Paracandidimonas soli</name>
    <dbReference type="NCBI Taxonomy" id="1917182"/>
    <lineage>
        <taxon>Bacteria</taxon>
        <taxon>Pseudomonadati</taxon>
        <taxon>Pseudomonadota</taxon>
        <taxon>Betaproteobacteria</taxon>
        <taxon>Burkholderiales</taxon>
        <taxon>Alcaligenaceae</taxon>
        <taxon>Paracandidimonas</taxon>
    </lineage>
</organism>
<evidence type="ECO:0000313" key="8">
    <source>
        <dbReference type="Proteomes" id="UP000294692"/>
    </source>
</evidence>
<dbReference type="OrthoDB" id="9795496at2"/>
<evidence type="ECO:0000256" key="3">
    <source>
        <dbReference type="ARBA" id="ARBA00022692"/>
    </source>
</evidence>
<dbReference type="PIRSF" id="PIRSF005859">
    <property type="entry name" value="PBR"/>
    <property type="match status" value="1"/>
</dbReference>
<dbReference type="FunFam" id="1.20.1260.100:FF:000001">
    <property type="entry name" value="translocator protein 2"/>
    <property type="match status" value="1"/>
</dbReference>
<feature type="transmembrane region" description="Helical" evidence="6">
    <location>
        <begin position="98"/>
        <end position="118"/>
    </location>
</feature>
<evidence type="ECO:0000256" key="4">
    <source>
        <dbReference type="ARBA" id="ARBA00022989"/>
    </source>
</evidence>
<gene>
    <name evidence="7" type="ORF">EV686_10433</name>
</gene>
<dbReference type="GO" id="GO:0033013">
    <property type="term" value="P:tetrapyrrole metabolic process"/>
    <property type="evidence" value="ECO:0007669"/>
    <property type="project" value="UniProtKB-ARBA"/>
</dbReference>
<dbReference type="RefSeq" id="WP_132476166.1">
    <property type="nucleotide sequence ID" value="NZ_JBHRVM010000001.1"/>
</dbReference>
<name>A0A4R3V2B6_9BURK</name>
<dbReference type="GO" id="GO:0016020">
    <property type="term" value="C:membrane"/>
    <property type="evidence" value="ECO:0007669"/>
    <property type="project" value="UniProtKB-SubCell"/>
</dbReference>
<evidence type="ECO:0000313" key="7">
    <source>
        <dbReference type="EMBL" id="TCU98936.1"/>
    </source>
</evidence>
<evidence type="ECO:0000256" key="1">
    <source>
        <dbReference type="ARBA" id="ARBA00004141"/>
    </source>
</evidence>
<comment type="caution">
    <text evidence="7">The sequence shown here is derived from an EMBL/GenBank/DDBJ whole genome shotgun (WGS) entry which is preliminary data.</text>
</comment>
<keyword evidence="5 6" id="KW-0472">Membrane</keyword>
<dbReference type="EMBL" id="SMBX01000004">
    <property type="protein sequence ID" value="TCU98936.1"/>
    <property type="molecule type" value="Genomic_DNA"/>
</dbReference>
<proteinExistence type="inferred from homology"/>
<dbReference type="Proteomes" id="UP000294692">
    <property type="component" value="Unassembled WGS sequence"/>
</dbReference>
<keyword evidence="4 6" id="KW-1133">Transmembrane helix</keyword>
<dbReference type="InterPro" id="IPR038330">
    <property type="entry name" value="TspO/MBR-related_sf"/>
</dbReference>
<dbReference type="CDD" id="cd15904">
    <property type="entry name" value="TSPO_MBR"/>
    <property type="match status" value="1"/>
</dbReference>
<dbReference type="Pfam" id="PF03073">
    <property type="entry name" value="TspO_MBR"/>
    <property type="match status" value="1"/>
</dbReference>
<feature type="transmembrane region" description="Helical" evidence="6">
    <location>
        <begin position="130"/>
        <end position="149"/>
    </location>
</feature>
<reference evidence="7 8" key="1">
    <citation type="submission" date="2019-03" db="EMBL/GenBank/DDBJ databases">
        <title>Genomic Encyclopedia of Type Strains, Phase IV (KMG-IV): sequencing the most valuable type-strain genomes for metagenomic binning, comparative biology and taxonomic classification.</title>
        <authorList>
            <person name="Goeker M."/>
        </authorList>
    </citation>
    <scope>NUCLEOTIDE SEQUENCE [LARGE SCALE GENOMIC DNA]</scope>
    <source>
        <strain evidence="7 8">DSM 100048</strain>
    </source>
</reference>
<sequence length="150" mass="17105">MHQYKSLVVFLALTGATALIGSQFLPGPWYASLNKPFFNPPNWIFAPVWTVLYVMMAVAAWRIWTRVGRIDSALALWAIQLVLNGLWSWIFFGLHRSGLALIDIGILLVMIAIVTMLFMRRDRLAGYLMLPYLAWVAFASVLNFSLWLLN</sequence>
<dbReference type="Gene3D" id="1.20.1260.100">
    <property type="entry name" value="TspO/MBR protein"/>
    <property type="match status" value="1"/>
</dbReference>
<keyword evidence="8" id="KW-1185">Reference proteome</keyword>
<evidence type="ECO:0000256" key="2">
    <source>
        <dbReference type="ARBA" id="ARBA00007524"/>
    </source>
</evidence>
<dbReference type="PANTHER" id="PTHR10057:SF0">
    <property type="entry name" value="TRANSLOCATOR PROTEIN"/>
    <property type="match status" value="1"/>
</dbReference>
<dbReference type="AlphaFoldDB" id="A0A4R3V2B6"/>
<comment type="subcellular location">
    <subcellularLocation>
        <location evidence="1">Membrane</location>
        <topology evidence="1">Multi-pass membrane protein</topology>
    </subcellularLocation>
</comment>